<gene>
    <name evidence="1" type="ORF">CVLEPA_LOCUS18846</name>
</gene>
<dbReference type="EMBL" id="CAWYQH010000103">
    <property type="protein sequence ID" value="CAK8686814.1"/>
    <property type="molecule type" value="Genomic_DNA"/>
</dbReference>
<comment type="caution">
    <text evidence="1">The sequence shown here is derived from an EMBL/GenBank/DDBJ whole genome shotgun (WGS) entry which is preliminary data.</text>
</comment>
<sequence length="65" mass="7245">MEFSRIIRSFISAVVCLNHLSIVAYEIGNREVEINHYECKDYIGDGGSITVPTPFPPPSSLVFSK</sequence>
<evidence type="ECO:0000313" key="1">
    <source>
        <dbReference type="EMBL" id="CAK8686814.1"/>
    </source>
</evidence>
<name>A0ABP0G4R7_CLALP</name>
<organism evidence="1 2">
    <name type="scientific">Clavelina lepadiformis</name>
    <name type="common">Light-bulb sea squirt</name>
    <name type="synonym">Ascidia lepadiformis</name>
    <dbReference type="NCBI Taxonomy" id="159417"/>
    <lineage>
        <taxon>Eukaryota</taxon>
        <taxon>Metazoa</taxon>
        <taxon>Chordata</taxon>
        <taxon>Tunicata</taxon>
        <taxon>Ascidiacea</taxon>
        <taxon>Aplousobranchia</taxon>
        <taxon>Clavelinidae</taxon>
        <taxon>Clavelina</taxon>
    </lineage>
</organism>
<protein>
    <submittedName>
        <fullName evidence="1">Uncharacterized protein</fullName>
    </submittedName>
</protein>
<dbReference type="Proteomes" id="UP001642483">
    <property type="component" value="Unassembled WGS sequence"/>
</dbReference>
<evidence type="ECO:0000313" key="2">
    <source>
        <dbReference type="Proteomes" id="UP001642483"/>
    </source>
</evidence>
<proteinExistence type="predicted"/>
<reference evidence="1 2" key="1">
    <citation type="submission" date="2024-02" db="EMBL/GenBank/DDBJ databases">
        <authorList>
            <person name="Daric V."/>
            <person name="Darras S."/>
        </authorList>
    </citation>
    <scope>NUCLEOTIDE SEQUENCE [LARGE SCALE GENOMIC DNA]</scope>
</reference>
<accession>A0ABP0G4R7</accession>
<keyword evidence="2" id="KW-1185">Reference proteome</keyword>